<sequence>MEHPRFINNPLYISGISYMGLLIPVITLEVYKGNECGSEQHLNIKGYLIVSAFTDRFIDINSRLEFAHRVALISDDIYEVLKNTRVSVIVNI</sequence>
<dbReference type="PANTHER" id="PTHR11802">
    <property type="entry name" value="SERINE PROTEASE FAMILY S10 SERINE CARBOXYPEPTIDASE"/>
    <property type="match status" value="1"/>
</dbReference>
<dbReference type="GO" id="GO:0019748">
    <property type="term" value="P:secondary metabolic process"/>
    <property type="evidence" value="ECO:0007669"/>
    <property type="project" value="TreeGrafter"/>
</dbReference>
<gene>
    <name evidence="2" type="ORF">M8C21_011036</name>
</gene>
<dbReference type="Gene3D" id="3.40.50.1820">
    <property type="entry name" value="alpha/beta hydrolase"/>
    <property type="match status" value="1"/>
</dbReference>
<proteinExistence type="inferred from homology"/>
<dbReference type="AlphaFoldDB" id="A0AAD5CUM7"/>
<evidence type="ECO:0000256" key="1">
    <source>
        <dbReference type="ARBA" id="ARBA00009431"/>
    </source>
</evidence>
<dbReference type="Pfam" id="PF00450">
    <property type="entry name" value="Peptidase_S10"/>
    <property type="match status" value="1"/>
</dbReference>
<keyword evidence="3" id="KW-1185">Reference proteome</keyword>
<dbReference type="GO" id="GO:0006508">
    <property type="term" value="P:proteolysis"/>
    <property type="evidence" value="ECO:0007669"/>
    <property type="project" value="InterPro"/>
</dbReference>
<comment type="similarity">
    <text evidence="1">Belongs to the peptidase S10 family.</text>
</comment>
<evidence type="ECO:0000313" key="3">
    <source>
        <dbReference type="Proteomes" id="UP001206925"/>
    </source>
</evidence>
<organism evidence="2 3">
    <name type="scientific">Ambrosia artemisiifolia</name>
    <name type="common">Common ragweed</name>
    <dbReference type="NCBI Taxonomy" id="4212"/>
    <lineage>
        <taxon>Eukaryota</taxon>
        <taxon>Viridiplantae</taxon>
        <taxon>Streptophyta</taxon>
        <taxon>Embryophyta</taxon>
        <taxon>Tracheophyta</taxon>
        <taxon>Spermatophyta</taxon>
        <taxon>Magnoliopsida</taxon>
        <taxon>eudicotyledons</taxon>
        <taxon>Gunneridae</taxon>
        <taxon>Pentapetalae</taxon>
        <taxon>asterids</taxon>
        <taxon>campanulids</taxon>
        <taxon>Asterales</taxon>
        <taxon>Asteraceae</taxon>
        <taxon>Asteroideae</taxon>
        <taxon>Heliantheae alliance</taxon>
        <taxon>Heliantheae</taxon>
        <taxon>Ambrosia</taxon>
    </lineage>
</organism>
<accession>A0AAD5CUM7</accession>
<dbReference type="SUPFAM" id="SSF53474">
    <property type="entry name" value="alpha/beta-Hydrolases"/>
    <property type="match status" value="1"/>
</dbReference>
<protein>
    <submittedName>
        <fullName evidence="2">Uncharacterized protein</fullName>
    </submittedName>
</protein>
<comment type="caution">
    <text evidence="2">The sequence shown here is derived from an EMBL/GenBank/DDBJ whole genome shotgun (WGS) entry which is preliminary data.</text>
</comment>
<name>A0AAD5CUM7_AMBAR</name>
<dbReference type="InterPro" id="IPR001563">
    <property type="entry name" value="Peptidase_S10"/>
</dbReference>
<reference evidence="2" key="1">
    <citation type="submission" date="2022-06" db="EMBL/GenBank/DDBJ databases">
        <title>Uncovering the hologenomic basis of an extraordinary plant invasion.</title>
        <authorList>
            <person name="Bieker V.C."/>
            <person name="Martin M.D."/>
            <person name="Gilbert T."/>
            <person name="Hodgins K."/>
            <person name="Battlay P."/>
            <person name="Petersen B."/>
            <person name="Wilson J."/>
        </authorList>
    </citation>
    <scope>NUCLEOTIDE SEQUENCE</scope>
    <source>
        <strain evidence="2">AA19_3_7</strain>
        <tissue evidence="2">Leaf</tissue>
    </source>
</reference>
<dbReference type="EMBL" id="JAMZMK010006899">
    <property type="protein sequence ID" value="KAI7746735.1"/>
    <property type="molecule type" value="Genomic_DNA"/>
</dbReference>
<dbReference type="GO" id="GO:0016747">
    <property type="term" value="F:acyltransferase activity, transferring groups other than amino-acyl groups"/>
    <property type="evidence" value="ECO:0007669"/>
    <property type="project" value="TreeGrafter"/>
</dbReference>
<dbReference type="GO" id="GO:0004185">
    <property type="term" value="F:serine-type carboxypeptidase activity"/>
    <property type="evidence" value="ECO:0007669"/>
    <property type="project" value="InterPro"/>
</dbReference>
<dbReference type="Proteomes" id="UP001206925">
    <property type="component" value="Unassembled WGS sequence"/>
</dbReference>
<evidence type="ECO:0000313" key="2">
    <source>
        <dbReference type="EMBL" id="KAI7746735.1"/>
    </source>
</evidence>
<dbReference type="PANTHER" id="PTHR11802:SF318">
    <property type="entry name" value="PEPTIDASE S10, SERINE CARBOXYPEPTIDASE, ALPHA_BETA HYDROLASE FOLD PROTEIN-RELATED"/>
    <property type="match status" value="1"/>
</dbReference>
<dbReference type="InterPro" id="IPR029058">
    <property type="entry name" value="AB_hydrolase_fold"/>
</dbReference>